<organism evidence="1 2">
    <name type="scientific">Emticicia agri</name>
    <dbReference type="NCBI Taxonomy" id="2492393"/>
    <lineage>
        <taxon>Bacteria</taxon>
        <taxon>Pseudomonadati</taxon>
        <taxon>Bacteroidota</taxon>
        <taxon>Cytophagia</taxon>
        <taxon>Cytophagales</taxon>
        <taxon>Leadbetterellaceae</taxon>
        <taxon>Emticicia</taxon>
    </lineage>
</organism>
<dbReference type="EMBL" id="SEWF01000003">
    <property type="protein sequence ID" value="RYU97143.1"/>
    <property type="molecule type" value="Genomic_DNA"/>
</dbReference>
<evidence type="ECO:0000313" key="2">
    <source>
        <dbReference type="Proteomes" id="UP000293162"/>
    </source>
</evidence>
<proteinExistence type="predicted"/>
<dbReference type="Proteomes" id="UP000293162">
    <property type="component" value="Unassembled WGS sequence"/>
</dbReference>
<dbReference type="InterPro" id="IPR018644">
    <property type="entry name" value="DUF2071"/>
</dbReference>
<dbReference type="Pfam" id="PF09844">
    <property type="entry name" value="DUF2071"/>
    <property type="match status" value="1"/>
</dbReference>
<dbReference type="AlphaFoldDB" id="A0A4Q5M5G4"/>
<dbReference type="PANTHER" id="PTHR39186">
    <property type="entry name" value="DUF2071 FAMILY PROTEIN"/>
    <property type="match status" value="1"/>
</dbReference>
<dbReference type="RefSeq" id="WP_130019339.1">
    <property type="nucleotide sequence ID" value="NZ_SEWF01000003.1"/>
</dbReference>
<comment type="caution">
    <text evidence="1">The sequence shown here is derived from an EMBL/GenBank/DDBJ whole genome shotgun (WGS) entry which is preliminary data.</text>
</comment>
<dbReference type="PANTHER" id="PTHR39186:SF1">
    <property type="entry name" value="DUF2071 DOMAIN-CONTAINING PROTEIN"/>
    <property type="match status" value="1"/>
</dbReference>
<dbReference type="OrthoDB" id="1421826at2"/>
<evidence type="ECO:0000313" key="1">
    <source>
        <dbReference type="EMBL" id="RYU97143.1"/>
    </source>
</evidence>
<gene>
    <name evidence="1" type="ORF">EWM59_02305</name>
</gene>
<protein>
    <submittedName>
        <fullName evidence="1">DUF2071 domain-containing protein</fullName>
    </submittedName>
</protein>
<keyword evidence="2" id="KW-1185">Reference proteome</keyword>
<name>A0A4Q5M5G4_9BACT</name>
<reference evidence="1 2" key="1">
    <citation type="submission" date="2019-02" db="EMBL/GenBank/DDBJ databases">
        <title>Bacterial novel species Emticicia sp. 17J42-9 isolated from soil.</title>
        <authorList>
            <person name="Jung H.-Y."/>
        </authorList>
    </citation>
    <scope>NUCLEOTIDE SEQUENCE [LARGE SCALE GENOMIC DNA]</scope>
    <source>
        <strain evidence="1 2">17J42-9</strain>
    </source>
</reference>
<sequence>MQEKPSGKTTFLDAQWRKLLMANYEVSPEILQKYLPYKTELDIWNNRCYVSLVGFLFVETKVLGIKFPFHVNFEEVNLRFYVRYNDNGNWKRGVVFIKEIVPKMMITLVANTVYNENYATHACKHEITESDSQLFVKYSWKSKSGWNHLQATASNQSHAILPDSEEEFITEHYWGYARYSDKKTNEYEVTHPRWNVYPVTDYEIQCNFSELYGDDFAFLKNTIPASVLLAEGSEIAVLKGKTIN</sequence>
<accession>A0A4Q5M5G4</accession>